<dbReference type="EMBL" id="JBBNAF010000001">
    <property type="protein sequence ID" value="KAK9169479.1"/>
    <property type="molecule type" value="Genomic_DNA"/>
</dbReference>
<protein>
    <submittedName>
        <fullName evidence="1">Uncharacterized protein</fullName>
    </submittedName>
</protein>
<dbReference type="Proteomes" id="UP001420932">
    <property type="component" value="Unassembled WGS sequence"/>
</dbReference>
<organism evidence="1 2">
    <name type="scientific">Stephania yunnanensis</name>
    <dbReference type="NCBI Taxonomy" id="152371"/>
    <lineage>
        <taxon>Eukaryota</taxon>
        <taxon>Viridiplantae</taxon>
        <taxon>Streptophyta</taxon>
        <taxon>Embryophyta</taxon>
        <taxon>Tracheophyta</taxon>
        <taxon>Spermatophyta</taxon>
        <taxon>Magnoliopsida</taxon>
        <taxon>Ranunculales</taxon>
        <taxon>Menispermaceae</taxon>
        <taxon>Menispermoideae</taxon>
        <taxon>Cissampelideae</taxon>
        <taxon>Stephania</taxon>
    </lineage>
</organism>
<keyword evidence="2" id="KW-1185">Reference proteome</keyword>
<evidence type="ECO:0000313" key="1">
    <source>
        <dbReference type="EMBL" id="KAK9169479.1"/>
    </source>
</evidence>
<reference evidence="1 2" key="1">
    <citation type="submission" date="2024-01" db="EMBL/GenBank/DDBJ databases">
        <title>Genome assemblies of Stephania.</title>
        <authorList>
            <person name="Yang L."/>
        </authorList>
    </citation>
    <scope>NUCLEOTIDE SEQUENCE [LARGE SCALE GENOMIC DNA]</scope>
    <source>
        <strain evidence="1">YNDBR</strain>
        <tissue evidence="1">Leaf</tissue>
    </source>
</reference>
<proteinExistence type="predicted"/>
<accession>A0AAP0Q7Y1</accession>
<evidence type="ECO:0000313" key="2">
    <source>
        <dbReference type="Proteomes" id="UP001420932"/>
    </source>
</evidence>
<comment type="caution">
    <text evidence="1">The sequence shown here is derived from an EMBL/GenBank/DDBJ whole genome shotgun (WGS) entry which is preliminary data.</text>
</comment>
<gene>
    <name evidence="1" type="ORF">Syun_001619</name>
</gene>
<sequence>MKGQFEDYMQANMPTLVQSYLKKIDISIPSSCIQVPNTSSAYRSLSHGAFP</sequence>
<name>A0AAP0Q7Y1_9MAGN</name>
<dbReference type="AlphaFoldDB" id="A0AAP0Q7Y1"/>